<dbReference type="AlphaFoldDB" id="A0A147IWE6"/>
<feature type="domain" description="TadE-like" evidence="2">
    <location>
        <begin position="18"/>
        <end position="60"/>
    </location>
</feature>
<dbReference type="EMBL" id="LDTE01000044">
    <property type="protein sequence ID" value="KTT99781.1"/>
    <property type="molecule type" value="Genomic_DNA"/>
</dbReference>
<proteinExistence type="predicted"/>
<dbReference type="InterPro" id="IPR012495">
    <property type="entry name" value="TadE-like_dom"/>
</dbReference>
<gene>
    <name evidence="3" type="ORF">NS319_10030</name>
    <name evidence="4" type="ORF">SB4_08435</name>
</gene>
<feature type="transmembrane region" description="Helical" evidence="1">
    <location>
        <begin position="21"/>
        <end position="43"/>
    </location>
</feature>
<evidence type="ECO:0000313" key="3">
    <source>
        <dbReference type="EMBL" id="KTT69600.1"/>
    </source>
</evidence>
<evidence type="ECO:0000313" key="6">
    <source>
        <dbReference type="Proteomes" id="UP000074072"/>
    </source>
</evidence>
<evidence type="ECO:0000256" key="1">
    <source>
        <dbReference type="SAM" id="Phobius"/>
    </source>
</evidence>
<evidence type="ECO:0000313" key="4">
    <source>
        <dbReference type="EMBL" id="KTT99781.1"/>
    </source>
</evidence>
<dbReference type="RefSeq" id="WP_058733494.1">
    <property type="nucleotide sequence ID" value="NZ_LDTD01000064.1"/>
</dbReference>
<accession>A0A147IWE6</accession>
<dbReference type="PATRIC" id="fig|33051.3.peg.3176"/>
<reference evidence="5 6" key="1">
    <citation type="journal article" date="2016" name="Front. Microbiol.">
        <title>Genomic Resource of Rice Seed Associated Bacteria.</title>
        <authorList>
            <person name="Midha S."/>
            <person name="Bansal K."/>
            <person name="Sharma S."/>
            <person name="Kumar N."/>
            <person name="Patil P.P."/>
            <person name="Chaudhry V."/>
            <person name="Patil P.B."/>
        </authorList>
    </citation>
    <scope>NUCLEOTIDE SEQUENCE [LARGE SCALE GENOMIC DNA]</scope>
    <source>
        <strain evidence="3 5">NS319</strain>
        <strain evidence="4 6">SB4</strain>
    </source>
</reference>
<dbReference type="OrthoDB" id="7306064at2"/>
<protein>
    <recommendedName>
        <fullName evidence="2">TadE-like domain-containing protein</fullName>
    </recommendedName>
</protein>
<comment type="caution">
    <text evidence="4">The sequence shown here is derived from an EMBL/GenBank/DDBJ whole genome shotgun (WGS) entry which is preliminary data.</text>
</comment>
<name>A0A147IWE6_9SPHN</name>
<keyword evidence="1" id="KW-1133">Transmembrane helix</keyword>
<dbReference type="Pfam" id="PF07811">
    <property type="entry name" value="TadE"/>
    <property type="match status" value="1"/>
</dbReference>
<sequence length="198" mass="21079">MRQSYKDALRRIGGDRRGATVVEFALIALPAIAIMGGLFDLGYRQYVATQVQDALDRAARRVTIGTGTTAAQLTAMVGDSVKAISRDADVVVVPTSYGKFQQVAKPEPITTDTPPLGQYNAGDCFRDINGNGVWDADGARAGTGGSDDVVLYTATVTYPEIIPMSRLMGWSPVTTLTATTMLKNQPYASQAEPVIQCG</sequence>
<dbReference type="EMBL" id="LDTD01000064">
    <property type="protein sequence ID" value="KTT69600.1"/>
    <property type="molecule type" value="Genomic_DNA"/>
</dbReference>
<dbReference type="Proteomes" id="UP000072867">
    <property type="component" value="Unassembled WGS sequence"/>
</dbReference>
<dbReference type="STRING" id="33051.SB4_08435"/>
<evidence type="ECO:0000259" key="2">
    <source>
        <dbReference type="Pfam" id="PF07811"/>
    </source>
</evidence>
<keyword evidence="1" id="KW-0812">Transmembrane</keyword>
<dbReference type="Proteomes" id="UP000074072">
    <property type="component" value="Unassembled WGS sequence"/>
</dbReference>
<keyword evidence="1" id="KW-0472">Membrane</keyword>
<organism evidence="4 6">
    <name type="scientific">Sphingomonas sanguinis</name>
    <dbReference type="NCBI Taxonomy" id="33051"/>
    <lineage>
        <taxon>Bacteria</taxon>
        <taxon>Pseudomonadati</taxon>
        <taxon>Pseudomonadota</taxon>
        <taxon>Alphaproteobacteria</taxon>
        <taxon>Sphingomonadales</taxon>
        <taxon>Sphingomonadaceae</taxon>
        <taxon>Sphingomonas</taxon>
    </lineage>
</organism>
<evidence type="ECO:0000313" key="5">
    <source>
        <dbReference type="Proteomes" id="UP000072867"/>
    </source>
</evidence>